<protein>
    <submittedName>
        <fullName evidence="2">Uncharacterized protein</fullName>
    </submittedName>
</protein>
<keyword evidence="3" id="KW-1185">Reference proteome</keyword>
<sequence>MRGETWTKTISVFDAEDAFASRMDYMRRKRRRRREVEKEEEEEEEKVRRQRASESRRICFVLDGTQKITRNSRSHLGQGLVKYCSRFEAFARSANASTE</sequence>
<evidence type="ECO:0000256" key="1">
    <source>
        <dbReference type="SAM" id="MobiDB-lite"/>
    </source>
</evidence>
<dbReference type="RefSeq" id="XP_007508038.1">
    <property type="nucleotide sequence ID" value="XM_007507976.1"/>
</dbReference>
<name>K8ER80_9CHLO</name>
<evidence type="ECO:0000313" key="2">
    <source>
        <dbReference type="EMBL" id="CCO20757.1"/>
    </source>
</evidence>
<feature type="region of interest" description="Disordered" evidence="1">
    <location>
        <begin position="30"/>
        <end position="53"/>
    </location>
</feature>
<reference evidence="2 3" key="1">
    <citation type="submission" date="2011-10" db="EMBL/GenBank/DDBJ databases">
        <authorList>
            <person name="Genoscope - CEA"/>
        </authorList>
    </citation>
    <scope>NUCLEOTIDE SEQUENCE [LARGE SCALE GENOMIC DNA]</scope>
    <source>
        <strain evidence="2 3">RCC 1105</strain>
    </source>
</reference>
<gene>
    <name evidence="2" type="ordered locus">Bathy19g00440</name>
</gene>
<dbReference type="GeneID" id="19010658"/>
<organism evidence="2 3">
    <name type="scientific">Bathycoccus prasinos</name>
    <dbReference type="NCBI Taxonomy" id="41875"/>
    <lineage>
        <taxon>Eukaryota</taxon>
        <taxon>Viridiplantae</taxon>
        <taxon>Chlorophyta</taxon>
        <taxon>Mamiellophyceae</taxon>
        <taxon>Mamiellales</taxon>
        <taxon>Bathycoccaceae</taxon>
        <taxon>Bathycoccus</taxon>
    </lineage>
</organism>
<accession>K8ER80</accession>
<dbReference type="AlphaFoldDB" id="K8ER80"/>
<dbReference type="KEGG" id="bpg:Bathy19g00440"/>
<dbReference type="Proteomes" id="UP000198341">
    <property type="component" value="Chromosome 19"/>
</dbReference>
<proteinExistence type="predicted"/>
<evidence type="ECO:0000313" key="3">
    <source>
        <dbReference type="Proteomes" id="UP000198341"/>
    </source>
</evidence>
<dbReference type="EMBL" id="FO082260">
    <property type="protein sequence ID" value="CCO20757.1"/>
    <property type="molecule type" value="Genomic_DNA"/>
</dbReference>